<dbReference type="Gene3D" id="3.80.10.10">
    <property type="entry name" value="Ribonuclease Inhibitor"/>
    <property type="match status" value="1"/>
</dbReference>
<dbReference type="SUPFAM" id="SSF81383">
    <property type="entry name" value="F-box domain"/>
    <property type="match status" value="1"/>
</dbReference>
<dbReference type="GO" id="GO:0031146">
    <property type="term" value="P:SCF-dependent proteasomal ubiquitin-dependent protein catabolic process"/>
    <property type="evidence" value="ECO:0007669"/>
    <property type="project" value="TreeGrafter"/>
</dbReference>
<keyword evidence="3" id="KW-1185">Reference proteome</keyword>
<dbReference type="SUPFAM" id="SSF52047">
    <property type="entry name" value="RNI-like"/>
    <property type="match status" value="1"/>
</dbReference>
<dbReference type="PANTHER" id="PTHR13318:SF26">
    <property type="entry name" value="F-BOX_LRR-REPEAT PROTEIN 12"/>
    <property type="match status" value="1"/>
</dbReference>
<dbReference type="InterPro" id="IPR036047">
    <property type="entry name" value="F-box-like_dom_sf"/>
</dbReference>
<dbReference type="Pfam" id="PF25372">
    <property type="entry name" value="DUF7885"/>
    <property type="match status" value="1"/>
</dbReference>
<dbReference type="PANTHER" id="PTHR13318">
    <property type="entry name" value="PARTNER OF PAIRED, ISOFORM B-RELATED"/>
    <property type="match status" value="1"/>
</dbReference>
<proteinExistence type="predicted"/>
<protein>
    <recommendedName>
        <fullName evidence="1">F-box/LRR-repeat protein 15-like leucin rich repeat domain-containing protein</fullName>
    </recommendedName>
</protein>
<gene>
    <name evidence="2" type="ORF">RJ640_025289</name>
</gene>
<dbReference type="InterPro" id="IPR032675">
    <property type="entry name" value="LRR_dom_sf"/>
</dbReference>
<dbReference type="Gene3D" id="1.20.1280.50">
    <property type="match status" value="1"/>
</dbReference>
<evidence type="ECO:0000313" key="3">
    <source>
        <dbReference type="Proteomes" id="UP001187471"/>
    </source>
</evidence>
<dbReference type="Proteomes" id="UP001187471">
    <property type="component" value="Unassembled WGS sequence"/>
</dbReference>
<dbReference type="GO" id="GO:0019005">
    <property type="term" value="C:SCF ubiquitin ligase complex"/>
    <property type="evidence" value="ECO:0007669"/>
    <property type="project" value="TreeGrafter"/>
</dbReference>
<evidence type="ECO:0000259" key="1">
    <source>
        <dbReference type="Pfam" id="PF25372"/>
    </source>
</evidence>
<dbReference type="SMART" id="SM00367">
    <property type="entry name" value="LRR_CC"/>
    <property type="match status" value="9"/>
</dbReference>
<dbReference type="EMBL" id="JAVXUO010003113">
    <property type="protein sequence ID" value="KAK2966604.1"/>
    <property type="molecule type" value="Genomic_DNA"/>
</dbReference>
<dbReference type="InterPro" id="IPR001611">
    <property type="entry name" value="Leu-rich_rpt"/>
</dbReference>
<comment type="caution">
    <text evidence="2">The sequence shown here is derived from an EMBL/GenBank/DDBJ whole genome shotgun (WGS) entry which is preliminary data.</text>
</comment>
<feature type="domain" description="F-box/LRR-repeat protein 15-like leucin rich repeat" evidence="1">
    <location>
        <begin position="74"/>
        <end position="208"/>
    </location>
</feature>
<dbReference type="InterPro" id="IPR006553">
    <property type="entry name" value="Leu-rich_rpt_Cys-con_subtyp"/>
</dbReference>
<dbReference type="CDD" id="cd22159">
    <property type="entry name" value="F-box_AtTIR1-like"/>
    <property type="match status" value="1"/>
</dbReference>
<dbReference type="Pfam" id="PF13516">
    <property type="entry name" value="LRR_6"/>
    <property type="match status" value="1"/>
</dbReference>
<dbReference type="AlphaFoldDB" id="A0AA88QAF1"/>
<dbReference type="InterPro" id="IPR057207">
    <property type="entry name" value="FBXL15_LRR"/>
</dbReference>
<reference evidence="2" key="1">
    <citation type="submission" date="2022-12" db="EMBL/GenBank/DDBJ databases">
        <title>Draft genome assemblies for two species of Escallonia (Escalloniales).</title>
        <authorList>
            <person name="Chanderbali A."/>
            <person name="Dervinis C."/>
            <person name="Anghel I."/>
            <person name="Soltis D."/>
            <person name="Soltis P."/>
            <person name="Zapata F."/>
        </authorList>
    </citation>
    <scope>NUCLEOTIDE SEQUENCE</scope>
    <source>
        <strain evidence="2">UCBG92.1500</strain>
        <tissue evidence="2">Leaf</tissue>
    </source>
</reference>
<evidence type="ECO:0000313" key="2">
    <source>
        <dbReference type="EMBL" id="KAK2966604.1"/>
    </source>
</evidence>
<sequence length="392" mass="43782">MEMENGSRDGPTSIMHLPEDCLYFIFHRLDSGADRESFGLTCHRWLHIQNSSRRALQFQCSFTQLSISSLSQPSTNINSSHIHRLLNRFQHLNWLSLSGCTEIPDSGLTQLQSYGSKLHTLCLDCCFRITDNGLSLAASGCSSLTVISLYRCNVTDIGLATLAKSCLALKDVNLSYCSFISDRGIRVLSVNCVMLRAVRISNCRNICGVGFEGCSQTLTYLEADSCHLEPEGILRIVGGGGLDYLSVCNLSWHILGDGLRAIGAGYASKLRILNFRLCRTLSDESIVAIAKGCPLLQEWNLALCHEIRESGWESIGLNCHNLERLHVNRCRNLCDRGLQAIRDGCKRLSILYITRCRQISHLSVELFKLSRRNVEIREEEIMCIAPDGAFQQ</sequence>
<organism evidence="2 3">
    <name type="scientific">Escallonia rubra</name>
    <dbReference type="NCBI Taxonomy" id="112253"/>
    <lineage>
        <taxon>Eukaryota</taxon>
        <taxon>Viridiplantae</taxon>
        <taxon>Streptophyta</taxon>
        <taxon>Embryophyta</taxon>
        <taxon>Tracheophyta</taxon>
        <taxon>Spermatophyta</taxon>
        <taxon>Magnoliopsida</taxon>
        <taxon>eudicotyledons</taxon>
        <taxon>Gunneridae</taxon>
        <taxon>Pentapetalae</taxon>
        <taxon>asterids</taxon>
        <taxon>campanulids</taxon>
        <taxon>Escalloniales</taxon>
        <taxon>Escalloniaceae</taxon>
        <taxon>Escallonia</taxon>
    </lineage>
</organism>
<name>A0AA88QAF1_9ASTE</name>
<accession>A0AA88QAF1</accession>